<dbReference type="Gene3D" id="2.20.70.10">
    <property type="match status" value="1"/>
</dbReference>
<dbReference type="PANTHER" id="PTHR43222">
    <property type="entry name" value="NUDIX HYDROLASE 23"/>
    <property type="match status" value="1"/>
</dbReference>
<dbReference type="InterPro" id="IPR000086">
    <property type="entry name" value="NUDIX_hydrolase_dom"/>
</dbReference>
<protein>
    <submittedName>
        <fullName evidence="2">NUDIX hydrolase</fullName>
    </submittedName>
</protein>
<dbReference type="SUPFAM" id="SSF55811">
    <property type="entry name" value="Nudix"/>
    <property type="match status" value="1"/>
</dbReference>
<dbReference type="RefSeq" id="WP_204427272.1">
    <property type="nucleotide sequence ID" value="NZ_JADDOL010000003.1"/>
</dbReference>
<keyword evidence="2" id="KW-0378">Hydrolase</keyword>
<dbReference type="InterPro" id="IPR029401">
    <property type="entry name" value="Nudix_N"/>
</dbReference>
<evidence type="ECO:0000259" key="1">
    <source>
        <dbReference type="PROSITE" id="PS51462"/>
    </source>
</evidence>
<dbReference type="Gene3D" id="3.90.79.10">
    <property type="entry name" value="Nucleoside Triphosphate Pyrophosphohydrolase"/>
    <property type="match status" value="1"/>
</dbReference>
<sequence>MKYCSHCGNEILFSVPQGDNRPRYWCGQCGTIHYQNPKIVVGAIPVWEGRILLCKRAIEPRIGYWTLPAGYMENGETLQEGAARETWEEACATVAIGDLYTVFNLPHINQVYMFFLSDMVNGDYGVGEESADAALFTEDQIPWDELAFPTIGRTLKFYFQDRAGNGDFPVRTQDIQPLRRKPSLDDAL</sequence>
<dbReference type="AlphaFoldDB" id="A0A9Q3ULQ3"/>
<gene>
    <name evidence="2" type="ORF">LL252_05790</name>
</gene>
<dbReference type="Proteomes" id="UP001108027">
    <property type="component" value="Unassembled WGS sequence"/>
</dbReference>
<dbReference type="PROSITE" id="PS51462">
    <property type="entry name" value="NUDIX"/>
    <property type="match status" value="1"/>
</dbReference>
<dbReference type="PANTHER" id="PTHR43222:SF2">
    <property type="entry name" value="NUDIX HYDROLASE 23, CHLOROPLASTIC"/>
    <property type="match status" value="1"/>
</dbReference>
<proteinExistence type="predicted"/>
<organism evidence="2 3">
    <name type="scientific">Alloalcanivorax marinus</name>
    <dbReference type="NCBI Taxonomy" id="1177169"/>
    <lineage>
        <taxon>Bacteria</taxon>
        <taxon>Pseudomonadati</taxon>
        <taxon>Pseudomonadota</taxon>
        <taxon>Gammaproteobacteria</taxon>
        <taxon>Oceanospirillales</taxon>
        <taxon>Alcanivoracaceae</taxon>
        <taxon>Alloalcanivorax</taxon>
    </lineage>
</organism>
<dbReference type="GO" id="GO:0016787">
    <property type="term" value="F:hydrolase activity"/>
    <property type="evidence" value="ECO:0007669"/>
    <property type="project" value="UniProtKB-KW"/>
</dbReference>
<dbReference type="InterPro" id="IPR015797">
    <property type="entry name" value="NUDIX_hydrolase-like_dom_sf"/>
</dbReference>
<evidence type="ECO:0000313" key="2">
    <source>
        <dbReference type="EMBL" id="MCC4308078.1"/>
    </source>
</evidence>
<dbReference type="EMBL" id="JAJGNA010000004">
    <property type="protein sequence ID" value="MCC4308078.1"/>
    <property type="molecule type" value="Genomic_DNA"/>
</dbReference>
<dbReference type="Pfam" id="PF14803">
    <property type="entry name" value="Zn_ribbon_Nudix"/>
    <property type="match status" value="1"/>
</dbReference>
<keyword evidence="3" id="KW-1185">Reference proteome</keyword>
<dbReference type="Pfam" id="PF00293">
    <property type="entry name" value="NUDIX"/>
    <property type="match status" value="1"/>
</dbReference>
<feature type="domain" description="Nudix hydrolase" evidence="1">
    <location>
        <begin position="36"/>
        <end position="159"/>
    </location>
</feature>
<comment type="caution">
    <text evidence="2">The sequence shown here is derived from an EMBL/GenBank/DDBJ whole genome shotgun (WGS) entry which is preliminary data.</text>
</comment>
<dbReference type="CDD" id="cd04511">
    <property type="entry name" value="NUDIX_Hydrolase"/>
    <property type="match status" value="1"/>
</dbReference>
<name>A0A9Q3ULQ3_9GAMM</name>
<accession>A0A9Q3ULQ3</accession>
<evidence type="ECO:0000313" key="3">
    <source>
        <dbReference type="Proteomes" id="UP001108027"/>
    </source>
</evidence>
<reference evidence="2" key="1">
    <citation type="submission" date="2021-10" db="EMBL/GenBank/DDBJ databases">
        <title>The diversity and Nitrogen Metabolism of Culturable Nitrate-Utilizing Bacteria Within the Oxygen Minimum Zone of the Changjiang (Yangtze River)Estuary.</title>
        <authorList>
            <person name="Zhang D."/>
            <person name="Zheng J."/>
            <person name="Liu S."/>
            <person name="He W."/>
        </authorList>
    </citation>
    <scope>NUCLEOTIDE SEQUENCE</scope>
    <source>
        <strain evidence="2">FXH-223</strain>
    </source>
</reference>